<organism evidence="1 2">
    <name type="scientific">Mesorhizobium kowhaii</name>
    <dbReference type="NCBI Taxonomy" id="1300272"/>
    <lineage>
        <taxon>Bacteria</taxon>
        <taxon>Pseudomonadati</taxon>
        <taxon>Pseudomonadota</taxon>
        <taxon>Alphaproteobacteria</taxon>
        <taxon>Hyphomicrobiales</taxon>
        <taxon>Phyllobacteriaceae</taxon>
        <taxon>Mesorhizobium</taxon>
    </lineage>
</organism>
<keyword evidence="2" id="KW-1185">Reference proteome</keyword>
<proteinExistence type="predicted"/>
<sequence length="93" mass="10753">MSYMIGYDLNREGENYSKKDAALRKHIKEKYPTYWAHLDSTFIVVTDLSAKQIRDDLLPFIDDNDELLVAKLSGEGAWRGFSESGSKWLKDHL</sequence>
<dbReference type="OrthoDB" id="2656750at2"/>
<dbReference type="EMBL" id="MZXV01000038">
    <property type="protein sequence ID" value="PZV37084.1"/>
    <property type="molecule type" value="Genomic_DNA"/>
</dbReference>
<protein>
    <recommendedName>
        <fullName evidence="3">SinR family protein</fullName>
    </recommendedName>
</protein>
<dbReference type="Proteomes" id="UP000248616">
    <property type="component" value="Unassembled WGS sequence"/>
</dbReference>
<dbReference type="AlphaFoldDB" id="A0A2W7C2I7"/>
<evidence type="ECO:0008006" key="3">
    <source>
        <dbReference type="Google" id="ProtNLM"/>
    </source>
</evidence>
<comment type="caution">
    <text evidence="1">The sequence shown here is derived from an EMBL/GenBank/DDBJ whole genome shotgun (WGS) entry which is preliminary data.</text>
</comment>
<name>A0A2W7C2I7_9HYPH</name>
<evidence type="ECO:0000313" key="1">
    <source>
        <dbReference type="EMBL" id="PZV37084.1"/>
    </source>
</evidence>
<dbReference type="RefSeq" id="WP_111545645.1">
    <property type="nucleotide sequence ID" value="NZ_MZXV01000038.1"/>
</dbReference>
<gene>
    <name evidence="1" type="ORF">B5V02_18665</name>
</gene>
<evidence type="ECO:0000313" key="2">
    <source>
        <dbReference type="Proteomes" id="UP000248616"/>
    </source>
</evidence>
<reference evidence="2" key="1">
    <citation type="submission" date="2017-03" db="EMBL/GenBank/DDBJ databases">
        <authorList>
            <person name="Safronova V.I."/>
            <person name="Sazanova A.L."/>
            <person name="Chirak E.R."/>
        </authorList>
    </citation>
    <scope>NUCLEOTIDE SEQUENCE [LARGE SCALE GENOMIC DNA]</scope>
    <source>
        <strain evidence="2">Ach-343</strain>
    </source>
</reference>
<accession>A0A2W7C2I7</accession>